<feature type="domain" description="Flagellar hook-associated protein FlgK helical" evidence="10">
    <location>
        <begin position="103"/>
        <end position="354"/>
    </location>
</feature>
<dbReference type="GO" id="GO:0009424">
    <property type="term" value="C:bacterial-type flagellum hook"/>
    <property type="evidence" value="ECO:0007669"/>
    <property type="project" value="UniProtKB-UniRule"/>
</dbReference>
<dbReference type="Pfam" id="PF22638">
    <property type="entry name" value="FlgK_D1"/>
    <property type="match status" value="1"/>
</dbReference>
<dbReference type="PANTHER" id="PTHR30033:SF1">
    <property type="entry name" value="FLAGELLAR HOOK-ASSOCIATED PROTEIN 1"/>
    <property type="match status" value="1"/>
</dbReference>
<evidence type="ECO:0000256" key="2">
    <source>
        <dbReference type="ARBA" id="ARBA00004613"/>
    </source>
</evidence>
<dbReference type="PANTHER" id="PTHR30033">
    <property type="entry name" value="FLAGELLAR HOOK-ASSOCIATED PROTEIN 1"/>
    <property type="match status" value="1"/>
</dbReference>
<keyword evidence="5 7" id="KW-0964">Secreted</keyword>
<dbReference type="AlphaFoldDB" id="A0A4R6TY27"/>
<evidence type="ECO:0000256" key="3">
    <source>
        <dbReference type="ARBA" id="ARBA00009677"/>
    </source>
</evidence>
<dbReference type="Proteomes" id="UP000295632">
    <property type="component" value="Unassembled WGS sequence"/>
</dbReference>
<evidence type="ECO:0000256" key="6">
    <source>
        <dbReference type="ARBA" id="ARBA00023143"/>
    </source>
</evidence>
<dbReference type="EMBL" id="SNYJ01000015">
    <property type="protein sequence ID" value="TDQ36929.1"/>
    <property type="molecule type" value="Genomic_DNA"/>
</dbReference>
<dbReference type="GO" id="GO:0005576">
    <property type="term" value="C:extracellular region"/>
    <property type="evidence" value="ECO:0007669"/>
    <property type="project" value="UniProtKB-SubCell"/>
</dbReference>
<dbReference type="InterPro" id="IPR053927">
    <property type="entry name" value="FlgK_helical"/>
</dbReference>
<evidence type="ECO:0000259" key="8">
    <source>
        <dbReference type="Pfam" id="PF00460"/>
    </source>
</evidence>
<keyword evidence="12" id="KW-1185">Reference proteome</keyword>
<organism evidence="11 12">
    <name type="scientific">Aureibacillus halotolerans</name>
    <dbReference type="NCBI Taxonomy" id="1508390"/>
    <lineage>
        <taxon>Bacteria</taxon>
        <taxon>Bacillati</taxon>
        <taxon>Bacillota</taxon>
        <taxon>Bacilli</taxon>
        <taxon>Bacillales</taxon>
        <taxon>Bacillaceae</taxon>
        <taxon>Aureibacillus</taxon>
    </lineage>
</organism>
<sequence>MTSTFHGLETALRAIHSQQRALQTLSHNVANANTPGYTRQRVNFEASNGFPAVGRNQPQIPGHLGSGVEVGDIQRIRNEFFDYRFRTEQTKASYWGNRFDSISRLEGLMNVQSDNGLPTAFNEFFNSLQTLAKDASDLGARSVVRQNGMALANTFNYLHENITEFQRQAKNEISQSADEINSMLERINGINKQIGEVEPHGYVPNDLYDKRDMLVDALSSLVNIKTTEIRPGGNASSVAEGKISIEIVKESGASYDPPIQLLNGKSNEFNEFSVTFDGENGPVNGFAIGDTTFSFNDAAVDLPAGTLKAKVEAYGYTKQGQEAGIYPDMMKELDKLAYTFAKAFNTQHSEGISLVEMDSDEEDIINFFVGEGFTFAEDESFEGFAGKMRVSQEIMDNADLIAAASNEFSGDGGNAQALADLMKSELDFGDGSEFTFTDYYEKIIGTMGVTAAEAETLRDNSQLALLQVDLNRQAVSGVSLDEEMTNMVKFQHAYNAAARTMTAVDEMLDRIINGMGRVGR</sequence>
<keyword evidence="11" id="KW-0966">Cell projection</keyword>
<keyword evidence="6 7" id="KW-0975">Bacterial flagellum</keyword>
<dbReference type="NCBIfam" id="TIGR02492">
    <property type="entry name" value="flgK_ends"/>
    <property type="match status" value="1"/>
</dbReference>
<gene>
    <name evidence="7" type="primary">flgK</name>
    <name evidence="11" type="ORF">EV213_11522</name>
</gene>
<dbReference type="Pfam" id="PF06429">
    <property type="entry name" value="Flg_bbr_C"/>
    <property type="match status" value="1"/>
</dbReference>
<dbReference type="Pfam" id="PF00460">
    <property type="entry name" value="Flg_bb_rod"/>
    <property type="match status" value="1"/>
</dbReference>
<dbReference type="InterPro" id="IPR002371">
    <property type="entry name" value="FlgK"/>
</dbReference>
<accession>A0A4R6TY27</accession>
<evidence type="ECO:0000313" key="11">
    <source>
        <dbReference type="EMBL" id="TDQ36929.1"/>
    </source>
</evidence>
<feature type="domain" description="Flagellar basal body rod protein N-terminal" evidence="8">
    <location>
        <begin position="8"/>
        <end position="38"/>
    </location>
</feature>
<dbReference type="InterPro" id="IPR001444">
    <property type="entry name" value="Flag_bb_rod_N"/>
</dbReference>
<comment type="caution">
    <text evidence="11">The sequence shown here is derived from an EMBL/GenBank/DDBJ whole genome shotgun (WGS) entry which is preliminary data.</text>
</comment>
<dbReference type="GO" id="GO:0005198">
    <property type="term" value="F:structural molecule activity"/>
    <property type="evidence" value="ECO:0007669"/>
    <property type="project" value="UniProtKB-UniRule"/>
</dbReference>
<dbReference type="OrthoDB" id="9802553at2"/>
<dbReference type="SUPFAM" id="SSF64518">
    <property type="entry name" value="Phase 1 flagellin"/>
    <property type="match status" value="1"/>
</dbReference>
<dbReference type="PRINTS" id="PR01005">
    <property type="entry name" value="FLGHOOKAP1"/>
</dbReference>
<name>A0A4R6TY27_9BACI</name>
<evidence type="ECO:0000259" key="9">
    <source>
        <dbReference type="Pfam" id="PF06429"/>
    </source>
</evidence>
<evidence type="ECO:0000259" key="10">
    <source>
        <dbReference type="Pfam" id="PF22638"/>
    </source>
</evidence>
<dbReference type="RefSeq" id="WP_133581435.1">
    <property type="nucleotide sequence ID" value="NZ_SNYJ01000015.1"/>
</dbReference>
<comment type="subcellular location">
    <subcellularLocation>
        <location evidence="1 7">Bacterial flagellum</location>
    </subcellularLocation>
    <subcellularLocation>
        <location evidence="2 7">Secreted</location>
    </subcellularLocation>
</comment>
<evidence type="ECO:0000256" key="7">
    <source>
        <dbReference type="RuleBase" id="RU362065"/>
    </source>
</evidence>
<evidence type="ECO:0000313" key="12">
    <source>
        <dbReference type="Proteomes" id="UP000295632"/>
    </source>
</evidence>
<reference evidence="11 12" key="1">
    <citation type="submission" date="2019-03" db="EMBL/GenBank/DDBJ databases">
        <title>Genomic Encyclopedia of Type Strains, Phase IV (KMG-IV): sequencing the most valuable type-strain genomes for metagenomic binning, comparative biology and taxonomic classification.</title>
        <authorList>
            <person name="Goeker M."/>
        </authorList>
    </citation>
    <scope>NUCLEOTIDE SEQUENCE [LARGE SCALE GENOMIC DNA]</scope>
    <source>
        <strain evidence="11 12">DSM 28697</strain>
    </source>
</reference>
<feature type="domain" description="Flagellar basal-body/hook protein C-terminal" evidence="9">
    <location>
        <begin position="475"/>
        <end position="513"/>
    </location>
</feature>
<comment type="similarity">
    <text evidence="3 7">Belongs to the flagella basal body rod proteins family.</text>
</comment>
<dbReference type="InterPro" id="IPR010930">
    <property type="entry name" value="Flg_bb/hook_C_dom"/>
</dbReference>
<evidence type="ECO:0000256" key="5">
    <source>
        <dbReference type="ARBA" id="ARBA00022525"/>
    </source>
</evidence>
<proteinExistence type="inferred from homology"/>
<evidence type="ECO:0000256" key="4">
    <source>
        <dbReference type="ARBA" id="ARBA00016244"/>
    </source>
</evidence>
<keyword evidence="11" id="KW-0282">Flagellum</keyword>
<keyword evidence="11" id="KW-0969">Cilium</keyword>
<evidence type="ECO:0000256" key="1">
    <source>
        <dbReference type="ARBA" id="ARBA00004365"/>
    </source>
</evidence>
<protein>
    <recommendedName>
        <fullName evidence="4 7">Flagellar hook-associated protein 1</fullName>
        <shortName evidence="7">HAP1</shortName>
    </recommendedName>
</protein>
<dbReference type="GO" id="GO:0044780">
    <property type="term" value="P:bacterial-type flagellum assembly"/>
    <property type="evidence" value="ECO:0007669"/>
    <property type="project" value="InterPro"/>
</dbReference>